<accession>A0A834X0P6</accession>
<evidence type="ECO:0000313" key="2">
    <source>
        <dbReference type="Proteomes" id="UP000634136"/>
    </source>
</evidence>
<dbReference type="AlphaFoldDB" id="A0A834X0P6"/>
<dbReference type="Proteomes" id="UP000634136">
    <property type="component" value="Unassembled WGS sequence"/>
</dbReference>
<name>A0A834X0P6_9FABA</name>
<gene>
    <name evidence="1" type="ORF">G2W53_010281</name>
</gene>
<organism evidence="1 2">
    <name type="scientific">Senna tora</name>
    <dbReference type="NCBI Taxonomy" id="362788"/>
    <lineage>
        <taxon>Eukaryota</taxon>
        <taxon>Viridiplantae</taxon>
        <taxon>Streptophyta</taxon>
        <taxon>Embryophyta</taxon>
        <taxon>Tracheophyta</taxon>
        <taxon>Spermatophyta</taxon>
        <taxon>Magnoliopsida</taxon>
        <taxon>eudicotyledons</taxon>
        <taxon>Gunneridae</taxon>
        <taxon>Pentapetalae</taxon>
        <taxon>rosids</taxon>
        <taxon>fabids</taxon>
        <taxon>Fabales</taxon>
        <taxon>Fabaceae</taxon>
        <taxon>Caesalpinioideae</taxon>
        <taxon>Cassia clade</taxon>
        <taxon>Senna</taxon>
    </lineage>
</organism>
<reference evidence="1" key="1">
    <citation type="submission" date="2020-09" db="EMBL/GenBank/DDBJ databases">
        <title>Genome-Enabled Discovery of Anthraquinone Biosynthesis in Senna tora.</title>
        <authorList>
            <person name="Kang S.-H."/>
            <person name="Pandey R.P."/>
            <person name="Lee C.-M."/>
            <person name="Sim J.-S."/>
            <person name="Jeong J.-T."/>
            <person name="Choi B.-S."/>
            <person name="Jung M."/>
            <person name="Ginzburg D."/>
            <person name="Zhao K."/>
            <person name="Won S.Y."/>
            <person name="Oh T.-J."/>
            <person name="Yu Y."/>
            <person name="Kim N.-H."/>
            <person name="Lee O.R."/>
            <person name="Lee T.-H."/>
            <person name="Bashyal P."/>
            <person name="Kim T.-S."/>
            <person name="Lee W.-H."/>
            <person name="Kawkins C."/>
            <person name="Kim C.-K."/>
            <person name="Kim J.S."/>
            <person name="Ahn B.O."/>
            <person name="Rhee S.Y."/>
            <person name="Sohng J.K."/>
        </authorList>
    </citation>
    <scope>NUCLEOTIDE SEQUENCE</scope>
    <source>
        <tissue evidence="1">Leaf</tissue>
    </source>
</reference>
<dbReference type="EMBL" id="JAAIUW010000004">
    <property type="protein sequence ID" value="KAF7835422.1"/>
    <property type="molecule type" value="Genomic_DNA"/>
</dbReference>
<comment type="caution">
    <text evidence="1">The sequence shown here is derived from an EMBL/GenBank/DDBJ whole genome shotgun (WGS) entry which is preliminary data.</text>
</comment>
<evidence type="ECO:0000313" key="1">
    <source>
        <dbReference type="EMBL" id="KAF7835422.1"/>
    </source>
</evidence>
<keyword evidence="2" id="KW-1185">Reference proteome</keyword>
<proteinExistence type="predicted"/>
<sequence length="103" mass="11576">MSVPLVFANQSGFDATIGVVMAWEESGSCLNIFQMTNRGQISVVFTTYEAKHLLRNQSGFDAPIGVVMAWEDRGSCFNIFRMTNHGRTSETFTNYDAKDLLRK</sequence>
<protein>
    <submittedName>
        <fullName evidence="1">Uncharacterized protein</fullName>
    </submittedName>
</protein>